<sequence length="151" mass="18052">MEWEAKREWEAKSQNTLVLQLSFFRFVSASVFLLLSLLSLWRSLPLLRIGYAEAKAQREPMRRSRRLRQSERSEGKKGAEAKMRELKKQRLCQKHVNADVKKHSHKEEVKKDCHEGSICYLALLFHIFFLMQHESMLVTLWYFFFCFVLVL</sequence>
<dbReference type="AlphaFoldDB" id="A0A1W5RML5"/>
<proteinExistence type="predicted"/>
<keyword evidence="2" id="KW-0472">Membrane</keyword>
<keyword evidence="3" id="KW-0934">Plastid</keyword>
<keyword evidence="2" id="KW-1133">Transmembrane helix</keyword>
<keyword evidence="3" id="KW-0150">Chloroplast</keyword>
<evidence type="ECO:0000313" key="3">
    <source>
        <dbReference type="EMBL" id="AQU64445.1"/>
    </source>
</evidence>
<dbReference type="GeneID" id="32880100"/>
<feature type="region of interest" description="Disordered" evidence="1">
    <location>
        <begin position="55"/>
        <end position="84"/>
    </location>
</feature>
<name>A0A1W5RML5_PEDDU</name>
<dbReference type="EMBL" id="KY114064">
    <property type="protein sequence ID" value="AQU64445.1"/>
    <property type="molecule type" value="Genomic_DNA"/>
</dbReference>
<organism evidence="3">
    <name type="scientific">Pediastrum duplex</name>
    <name type="common">Green alga</name>
    <dbReference type="NCBI Taxonomy" id="3105"/>
    <lineage>
        <taxon>Eukaryota</taxon>
        <taxon>Viridiplantae</taxon>
        <taxon>Chlorophyta</taxon>
        <taxon>core chlorophytes</taxon>
        <taxon>Chlorophyceae</taxon>
        <taxon>CS clade</taxon>
        <taxon>Sphaeropleales</taxon>
        <taxon>Hydrodictyaceae</taxon>
        <taxon>Pediastrum</taxon>
    </lineage>
</organism>
<evidence type="ECO:0000256" key="1">
    <source>
        <dbReference type="SAM" id="MobiDB-lite"/>
    </source>
</evidence>
<geneLocation type="chloroplast" evidence="3"/>
<protein>
    <recommendedName>
        <fullName evidence="4">Transmembrane protein</fullName>
    </recommendedName>
</protein>
<evidence type="ECO:0008006" key="4">
    <source>
        <dbReference type="Google" id="ProtNLM"/>
    </source>
</evidence>
<accession>A0A1W5RML5</accession>
<keyword evidence="2" id="KW-0812">Transmembrane</keyword>
<gene>
    <name evidence="3" type="primary">orf151</name>
</gene>
<feature type="transmembrane region" description="Helical" evidence="2">
    <location>
        <begin position="120"/>
        <end position="150"/>
    </location>
</feature>
<reference evidence="3" key="1">
    <citation type="journal article" date="2017" name="PeerJ">
        <title>lastomes of the green algae Hydrodictyon reticulatum and Pediastrum duplex (Sphaeropleales, Chlorophyceae).</title>
        <authorList>
            <person name="McManus H.A."/>
            <person name="Sanchez D."/>
            <person name="Karol K.G."/>
        </authorList>
    </citation>
    <scope>NUCLEOTIDE SEQUENCE</scope>
</reference>
<dbReference type="RefSeq" id="YP_009364019.1">
    <property type="nucleotide sequence ID" value="NC_034654.1"/>
</dbReference>
<evidence type="ECO:0000256" key="2">
    <source>
        <dbReference type="SAM" id="Phobius"/>
    </source>
</evidence>
<feature type="transmembrane region" description="Helical" evidence="2">
    <location>
        <begin position="23"/>
        <end position="41"/>
    </location>
</feature>